<evidence type="ECO:0000256" key="3">
    <source>
        <dbReference type="ARBA" id="ARBA00022989"/>
    </source>
</evidence>
<sequence length="139" mass="15029">YNFNYCHDLDFIPNIGYLPQCRKLPFKGGEVTPLFFIGATLGNVLIWFIPLPMGLLAGMGFVAVFAGATNTPIACTVMGIELFGIESGVFIALACCTAYLFSGHSGVYSSQIIGSPKHNLFIREKGLPLSDIKTKRTSS</sequence>
<gene>
    <name evidence="6" type="ORF">RBU60_11910</name>
</gene>
<feature type="transmembrane region" description="Helical" evidence="5">
    <location>
        <begin position="82"/>
        <end position="101"/>
    </location>
</feature>
<dbReference type="InterPro" id="IPR014743">
    <property type="entry name" value="Cl-channel_core"/>
</dbReference>
<dbReference type="EMBL" id="JAVHUL010000037">
    <property type="protein sequence ID" value="MDQ7918283.1"/>
    <property type="molecule type" value="Genomic_DNA"/>
</dbReference>
<reference evidence="6 7" key="1">
    <citation type="submission" date="2023-08" db="EMBL/GenBank/DDBJ databases">
        <title>Mesonia sp. MT50, isolated from deep-sea sediment of the Mariana Trench.</title>
        <authorList>
            <person name="Fu H."/>
        </authorList>
    </citation>
    <scope>NUCLEOTIDE SEQUENCE [LARGE SCALE GENOMIC DNA]</scope>
    <source>
        <strain evidence="6 7">MT50</strain>
    </source>
</reference>
<evidence type="ECO:0000313" key="7">
    <source>
        <dbReference type="Proteomes" id="UP001230915"/>
    </source>
</evidence>
<evidence type="ECO:0000256" key="4">
    <source>
        <dbReference type="ARBA" id="ARBA00023136"/>
    </source>
</evidence>
<dbReference type="RefSeq" id="WP_308865277.1">
    <property type="nucleotide sequence ID" value="NZ_JAVHUL010000037.1"/>
</dbReference>
<evidence type="ECO:0000313" key="6">
    <source>
        <dbReference type="EMBL" id="MDQ7918283.1"/>
    </source>
</evidence>
<dbReference type="Pfam" id="PF00654">
    <property type="entry name" value="Voltage_CLC"/>
    <property type="match status" value="1"/>
</dbReference>
<keyword evidence="2 5" id="KW-0812">Transmembrane</keyword>
<evidence type="ECO:0000256" key="5">
    <source>
        <dbReference type="SAM" id="Phobius"/>
    </source>
</evidence>
<dbReference type="Proteomes" id="UP001230915">
    <property type="component" value="Unassembled WGS sequence"/>
</dbReference>
<proteinExistence type="predicted"/>
<evidence type="ECO:0000256" key="1">
    <source>
        <dbReference type="ARBA" id="ARBA00004141"/>
    </source>
</evidence>
<name>A0ABU1A5H9_9FLAO</name>
<comment type="caution">
    <text evidence="6">The sequence shown here is derived from an EMBL/GenBank/DDBJ whole genome shotgun (WGS) entry which is preliminary data.</text>
</comment>
<keyword evidence="3 5" id="KW-1133">Transmembrane helix</keyword>
<keyword evidence="7" id="KW-1185">Reference proteome</keyword>
<feature type="non-terminal residue" evidence="6">
    <location>
        <position position="1"/>
    </location>
</feature>
<evidence type="ECO:0000256" key="2">
    <source>
        <dbReference type="ARBA" id="ARBA00022692"/>
    </source>
</evidence>
<comment type="subcellular location">
    <subcellularLocation>
        <location evidence="1">Membrane</location>
        <topology evidence="1">Multi-pass membrane protein</topology>
    </subcellularLocation>
</comment>
<organism evidence="6 7">
    <name type="scientific">Mesonia profundi</name>
    <dbReference type="NCBI Taxonomy" id="3070998"/>
    <lineage>
        <taxon>Bacteria</taxon>
        <taxon>Pseudomonadati</taxon>
        <taxon>Bacteroidota</taxon>
        <taxon>Flavobacteriia</taxon>
        <taxon>Flavobacteriales</taxon>
        <taxon>Flavobacteriaceae</taxon>
        <taxon>Mesonia</taxon>
    </lineage>
</organism>
<keyword evidence="4 5" id="KW-0472">Membrane</keyword>
<dbReference type="SUPFAM" id="SSF81340">
    <property type="entry name" value="Clc chloride channel"/>
    <property type="match status" value="1"/>
</dbReference>
<dbReference type="InterPro" id="IPR001807">
    <property type="entry name" value="ClC"/>
</dbReference>
<accession>A0ABU1A5H9</accession>
<feature type="transmembrane region" description="Helical" evidence="5">
    <location>
        <begin position="55"/>
        <end position="75"/>
    </location>
</feature>
<protein>
    <submittedName>
        <fullName evidence="6">Chloride channel protein</fullName>
    </submittedName>
</protein>
<dbReference type="Gene3D" id="1.10.3080.10">
    <property type="entry name" value="Clc chloride channel"/>
    <property type="match status" value="1"/>
</dbReference>